<keyword evidence="10" id="KW-1185">Reference proteome</keyword>
<dbReference type="OrthoDB" id="414075at2759"/>
<dbReference type="CDD" id="cd04661">
    <property type="entry name" value="NUDIX_MRP_L46"/>
    <property type="match status" value="1"/>
</dbReference>
<dbReference type="FunFam" id="3.90.79.10:FF:000018">
    <property type="entry name" value="39S ribosomal protein L46, mitochondrial"/>
    <property type="match status" value="1"/>
</dbReference>
<dbReference type="Proteomes" id="UP000695562">
    <property type="component" value="Unassembled WGS sequence"/>
</dbReference>
<organism evidence="9 10">
    <name type="scientific">Polysphondylium violaceum</name>
    <dbReference type="NCBI Taxonomy" id="133409"/>
    <lineage>
        <taxon>Eukaryota</taxon>
        <taxon>Amoebozoa</taxon>
        <taxon>Evosea</taxon>
        <taxon>Eumycetozoa</taxon>
        <taxon>Dictyostelia</taxon>
        <taxon>Dictyosteliales</taxon>
        <taxon>Dictyosteliaceae</taxon>
        <taxon>Polysphondylium</taxon>
    </lineage>
</organism>
<evidence type="ECO:0000256" key="8">
    <source>
        <dbReference type="SAM" id="MobiDB-lite"/>
    </source>
</evidence>
<feature type="compositionally biased region" description="Basic and acidic residues" evidence="8">
    <location>
        <begin position="171"/>
        <end position="180"/>
    </location>
</feature>
<dbReference type="InterPro" id="IPR015797">
    <property type="entry name" value="NUDIX_hydrolase-like_dom_sf"/>
</dbReference>
<dbReference type="PANTHER" id="PTHR13124">
    <property type="entry name" value="39S RIBOSOMAL PROTEIN L46, MITOCHONDRIAL PRECURSOR-RELATED"/>
    <property type="match status" value="1"/>
</dbReference>
<comment type="similarity">
    <text evidence="2">Belongs to the mitochondrion-specific ribosomal protein mL46 family.</text>
</comment>
<accession>A0A8J4PPG9</accession>
<keyword evidence="6" id="KW-0687">Ribonucleoprotein</keyword>
<dbReference type="GO" id="GO:0005762">
    <property type="term" value="C:mitochondrial large ribosomal subunit"/>
    <property type="evidence" value="ECO:0007669"/>
    <property type="project" value="TreeGrafter"/>
</dbReference>
<evidence type="ECO:0000256" key="2">
    <source>
        <dbReference type="ARBA" id="ARBA00009070"/>
    </source>
</evidence>
<comment type="subcellular location">
    <subcellularLocation>
        <location evidence="1">Mitochondrion</location>
    </subcellularLocation>
</comment>
<evidence type="ECO:0000256" key="3">
    <source>
        <dbReference type="ARBA" id="ARBA00022946"/>
    </source>
</evidence>
<dbReference type="GO" id="GO:0003735">
    <property type="term" value="F:structural constituent of ribosome"/>
    <property type="evidence" value="ECO:0007669"/>
    <property type="project" value="InterPro"/>
</dbReference>
<dbReference type="InterPro" id="IPR033650">
    <property type="entry name" value="Ribosomal_mL46_NUDIX"/>
</dbReference>
<dbReference type="PANTHER" id="PTHR13124:SF12">
    <property type="entry name" value="LARGE RIBOSOMAL SUBUNIT PROTEIN ML46"/>
    <property type="match status" value="1"/>
</dbReference>
<protein>
    <recommendedName>
        <fullName evidence="7">Large ribosomal subunit protein mL46</fullName>
    </recommendedName>
</protein>
<evidence type="ECO:0000256" key="5">
    <source>
        <dbReference type="ARBA" id="ARBA00023128"/>
    </source>
</evidence>
<evidence type="ECO:0000256" key="4">
    <source>
        <dbReference type="ARBA" id="ARBA00022980"/>
    </source>
</evidence>
<dbReference type="InterPro" id="IPR040008">
    <property type="entry name" value="Ribosomal_mL46"/>
</dbReference>
<dbReference type="SUPFAM" id="SSF55811">
    <property type="entry name" value="Nudix"/>
    <property type="match status" value="1"/>
</dbReference>
<keyword evidence="3" id="KW-0809">Transit peptide</keyword>
<gene>
    <name evidence="9" type="ORF">CYY_008299</name>
</gene>
<evidence type="ECO:0000256" key="6">
    <source>
        <dbReference type="ARBA" id="ARBA00023274"/>
    </source>
</evidence>
<dbReference type="GO" id="GO:0005743">
    <property type="term" value="C:mitochondrial inner membrane"/>
    <property type="evidence" value="ECO:0007669"/>
    <property type="project" value="UniProtKB-ARBA"/>
</dbReference>
<name>A0A8J4PPG9_9MYCE</name>
<dbReference type="AlphaFoldDB" id="A0A8J4PPG9"/>
<sequence length="351" mass="40960">MISSIVKHTSNKNSVLYNSLINSTQYQIRTYAKQAPAAAAAATTPVVDEPRGPKEIIEDTRSNGVKLFEKFKIPRIFDHGDPKLKEFQHLMKCANERIQHKDAEKNQDNTNTAGAYQGKFRLTSSVIIERFPSLVPLPNEYEQKYLDSCERLEELIRREPIHMMSLVEDLPEMKEDDTKDQSNTQADELEEDFTNYTPEPRTTQDDIQQNTQSLNRHLDKSLYLIIQKAGSRYTWQFPSTNWVNGESIKNTAERALRDSCGSSWKYWIPSQSPCGVFKYRVESELQDLLKAEGIKEFFFRSHYFGGDLKFNSKIVLDYKWVSKEELKDYLDEEYYESVVQFIYDDCYYGYI</sequence>
<reference evidence="9" key="1">
    <citation type="submission" date="2020-01" db="EMBL/GenBank/DDBJ databases">
        <title>Development of genomics and gene disruption for Polysphondylium violaceum indicates a role for the polyketide synthase stlB in stalk morphogenesis.</title>
        <authorList>
            <person name="Narita B."/>
            <person name="Kawabe Y."/>
            <person name="Kin K."/>
            <person name="Saito T."/>
            <person name="Gibbs R."/>
            <person name="Kuspa A."/>
            <person name="Muzny D."/>
            <person name="Queller D."/>
            <person name="Richards S."/>
            <person name="Strassman J."/>
            <person name="Sucgang R."/>
            <person name="Worley K."/>
            <person name="Schaap P."/>
        </authorList>
    </citation>
    <scope>NUCLEOTIDE SEQUENCE</scope>
    <source>
        <strain evidence="9">QSvi11</strain>
    </source>
</reference>
<dbReference type="Gene3D" id="3.90.79.10">
    <property type="entry name" value="Nucleoside Triphosphate Pyrophosphohydrolase"/>
    <property type="match status" value="1"/>
</dbReference>
<evidence type="ECO:0000256" key="7">
    <source>
        <dbReference type="ARBA" id="ARBA00035190"/>
    </source>
</evidence>
<evidence type="ECO:0000313" key="9">
    <source>
        <dbReference type="EMBL" id="KAF2070386.1"/>
    </source>
</evidence>
<proteinExistence type="inferred from homology"/>
<keyword evidence="4" id="KW-0689">Ribosomal protein</keyword>
<comment type="caution">
    <text evidence="9">The sequence shown here is derived from an EMBL/GenBank/DDBJ whole genome shotgun (WGS) entry which is preliminary data.</text>
</comment>
<feature type="compositionally biased region" description="Polar residues" evidence="8">
    <location>
        <begin position="194"/>
        <end position="210"/>
    </location>
</feature>
<dbReference type="EMBL" id="AJWJ01000499">
    <property type="protein sequence ID" value="KAF2070386.1"/>
    <property type="molecule type" value="Genomic_DNA"/>
</dbReference>
<evidence type="ECO:0000313" key="10">
    <source>
        <dbReference type="Proteomes" id="UP000695562"/>
    </source>
</evidence>
<feature type="region of interest" description="Disordered" evidence="8">
    <location>
        <begin position="171"/>
        <end position="210"/>
    </location>
</feature>
<evidence type="ECO:0000256" key="1">
    <source>
        <dbReference type="ARBA" id="ARBA00004173"/>
    </source>
</evidence>
<keyword evidence="5" id="KW-0496">Mitochondrion</keyword>